<dbReference type="Proteomes" id="UP001141806">
    <property type="component" value="Unassembled WGS sequence"/>
</dbReference>
<dbReference type="EMBL" id="JAMYWD010000008">
    <property type="protein sequence ID" value="KAJ4963267.1"/>
    <property type="molecule type" value="Genomic_DNA"/>
</dbReference>
<evidence type="ECO:0000256" key="4">
    <source>
        <dbReference type="ARBA" id="ARBA00022723"/>
    </source>
</evidence>
<dbReference type="SMART" id="SM00327">
    <property type="entry name" value="VWA"/>
    <property type="match status" value="1"/>
</dbReference>
<dbReference type="Pfam" id="PF17123">
    <property type="entry name" value="zf-RING_11"/>
    <property type="match status" value="1"/>
</dbReference>
<proteinExistence type="predicted"/>
<evidence type="ECO:0000256" key="8">
    <source>
        <dbReference type="PROSITE-ProRule" id="PRU00175"/>
    </source>
</evidence>
<evidence type="ECO:0000256" key="7">
    <source>
        <dbReference type="ARBA" id="ARBA00022833"/>
    </source>
</evidence>
<dbReference type="GO" id="GO:0061630">
    <property type="term" value="F:ubiquitin protein ligase activity"/>
    <property type="evidence" value="ECO:0007669"/>
    <property type="project" value="UniProtKB-EC"/>
</dbReference>
<evidence type="ECO:0000256" key="2">
    <source>
        <dbReference type="ARBA" id="ARBA00012483"/>
    </source>
</evidence>
<keyword evidence="3" id="KW-0808">Transferase</keyword>
<dbReference type="PROSITE" id="PS50089">
    <property type="entry name" value="ZF_RING_2"/>
    <property type="match status" value="1"/>
</dbReference>
<dbReference type="GO" id="GO:0008270">
    <property type="term" value="F:zinc ion binding"/>
    <property type="evidence" value="ECO:0007669"/>
    <property type="project" value="UniProtKB-KW"/>
</dbReference>
<reference evidence="12" key="1">
    <citation type="journal article" date="2023" name="Plant J.">
        <title>The genome of the king protea, Protea cynaroides.</title>
        <authorList>
            <person name="Chang J."/>
            <person name="Duong T.A."/>
            <person name="Schoeman C."/>
            <person name="Ma X."/>
            <person name="Roodt D."/>
            <person name="Barker N."/>
            <person name="Li Z."/>
            <person name="Van de Peer Y."/>
            <person name="Mizrachi E."/>
        </authorList>
    </citation>
    <scope>NUCLEOTIDE SEQUENCE</scope>
    <source>
        <tissue evidence="12">Young leaves</tissue>
    </source>
</reference>
<keyword evidence="5 8" id="KW-0863">Zinc-finger</keyword>
<feature type="region of interest" description="Disordered" evidence="9">
    <location>
        <begin position="1"/>
        <end position="92"/>
    </location>
</feature>
<sequence>MGTGWRRAFCTSIPRDRENAIAEKRLSSRSTSPSPSPSSSSRSCSKLGGFLSGGSNPSTPRLQSQPVSSPSLRCRTTSATAPNPSVHDSPRLQCKTTVTTATAATKKSPRFFQGSNPSSPRSPFSLFKASLRLSRSSCGICLQSVKTGQGTAIFTAECSHAFHFPCIAANVRKHGSLVCPVCNTSWKEAPLLEIHKNQPPPSQSVESDLDHKVHSRGGTEEKRREKSPSSVRDVKTKRDQQSKPSDPRVYDDDEPLLTPIAGARFFAIPEADENGEEVPEDEIEEFQGFFPSSSIKTTSTTNSRDERNVEVQLLPETAVVSVGRSHETYVVTLKVKAPPPPARTNTTAPLLDPSCRAPIDLVTVLDVSGSMTGAKLQMMKRAMRLVISSLGSADRLSIVAFSASSKRLLPLRRMTAQGQRSARYIIDRLVCGQGTSFGEALKKATKVLEDRRERNAVASIMLLSDGQDEQVSTKAANRRCPSSQSSTRFAHLEIPVHSFGFGNNGGQAHNGHEPSEDAFTKCVGGLLSVVVQDLRLQICLSSGSAPAEISAVYSGSGRPTLLGSEKVRVGDLYAEEERELLMELRVPAAATGSHHVISVRCCYKDAASQEVMYGREQSLVVPKPQAIRSSAPKIEMLRNQFVTRRAVAEARRLVEHHNELSSAHHLLASARALLMQSSLISADEYVRELEAELAEIQRRRQEQQHQDQQTQRRRRIEREGDPQGYFDENGDPLTPTSAWRAAERLAKVAIMRKSLNRVSDLHGFENARF</sequence>
<dbReference type="InterPro" id="IPR001841">
    <property type="entry name" value="Znf_RING"/>
</dbReference>
<accession>A0A9Q0HFU8</accession>
<comment type="catalytic activity">
    <reaction evidence="1">
        <text>S-ubiquitinyl-[E2 ubiquitin-conjugating enzyme]-L-cysteine + [acceptor protein]-L-lysine = [E2 ubiquitin-conjugating enzyme]-L-cysteine + N(6)-ubiquitinyl-[acceptor protein]-L-lysine.</text>
        <dbReference type="EC" id="2.3.2.27"/>
    </reaction>
</comment>
<evidence type="ECO:0000256" key="9">
    <source>
        <dbReference type="SAM" id="MobiDB-lite"/>
    </source>
</evidence>
<feature type="region of interest" description="Disordered" evidence="9">
    <location>
        <begin position="698"/>
        <end position="735"/>
    </location>
</feature>
<feature type="region of interest" description="Disordered" evidence="9">
    <location>
        <begin position="195"/>
        <end position="255"/>
    </location>
</feature>
<dbReference type="InterPro" id="IPR002035">
    <property type="entry name" value="VWF_A"/>
</dbReference>
<dbReference type="Pfam" id="PF25243">
    <property type="entry name" value="WAV3_C"/>
    <property type="match status" value="1"/>
</dbReference>
<dbReference type="Gene3D" id="3.40.50.410">
    <property type="entry name" value="von Willebrand factor, type A domain"/>
    <property type="match status" value="1"/>
</dbReference>
<evidence type="ECO:0000313" key="12">
    <source>
        <dbReference type="EMBL" id="KAJ4963267.1"/>
    </source>
</evidence>
<dbReference type="AlphaFoldDB" id="A0A9Q0HFU8"/>
<dbReference type="PANTHER" id="PTHR10579:SF55">
    <property type="entry name" value="E3 UBIQUITIN-PROTEIN LIGASE WAV3"/>
    <property type="match status" value="1"/>
</dbReference>
<dbReference type="Pfam" id="PF13519">
    <property type="entry name" value="VWA_2"/>
    <property type="match status" value="1"/>
</dbReference>
<keyword evidence="7" id="KW-0862">Zinc</keyword>
<dbReference type="SUPFAM" id="SSF53300">
    <property type="entry name" value="vWA-like"/>
    <property type="match status" value="1"/>
</dbReference>
<feature type="compositionally biased region" description="Basic and acidic residues" evidence="9">
    <location>
        <begin position="14"/>
        <end position="26"/>
    </location>
</feature>
<evidence type="ECO:0000256" key="3">
    <source>
        <dbReference type="ARBA" id="ARBA00022679"/>
    </source>
</evidence>
<dbReference type="CDD" id="cd23114">
    <property type="entry name" value="RING-H2_WAVH2"/>
    <property type="match status" value="1"/>
</dbReference>
<dbReference type="PANTHER" id="PTHR10579">
    <property type="entry name" value="CALCIUM-ACTIVATED CHLORIDE CHANNEL REGULATOR"/>
    <property type="match status" value="1"/>
</dbReference>
<dbReference type="PROSITE" id="PS50234">
    <property type="entry name" value="VWFA"/>
    <property type="match status" value="1"/>
</dbReference>
<dbReference type="CDD" id="cd01466">
    <property type="entry name" value="vWA_C3HC4_type"/>
    <property type="match status" value="1"/>
</dbReference>
<protein>
    <recommendedName>
        <fullName evidence="2">RING-type E3 ubiquitin transferase</fullName>
        <ecNumber evidence="2">2.3.2.27</ecNumber>
    </recommendedName>
</protein>
<comment type="caution">
    <text evidence="12">The sequence shown here is derived from an EMBL/GenBank/DDBJ whole genome shotgun (WGS) entry which is preliminary data.</text>
</comment>
<evidence type="ECO:0000259" key="11">
    <source>
        <dbReference type="PROSITE" id="PS50234"/>
    </source>
</evidence>
<dbReference type="InterPro" id="IPR051266">
    <property type="entry name" value="CLCR"/>
</dbReference>
<evidence type="ECO:0000256" key="1">
    <source>
        <dbReference type="ARBA" id="ARBA00000900"/>
    </source>
</evidence>
<dbReference type="InterPro" id="IPR013083">
    <property type="entry name" value="Znf_RING/FYVE/PHD"/>
</dbReference>
<dbReference type="FunFam" id="3.40.50.410:FF:000129">
    <property type="entry name" value="Probable E3 ubiquitin-protein ligase EDA40"/>
    <property type="match status" value="1"/>
</dbReference>
<organism evidence="12 13">
    <name type="scientific">Protea cynaroides</name>
    <dbReference type="NCBI Taxonomy" id="273540"/>
    <lineage>
        <taxon>Eukaryota</taxon>
        <taxon>Viridiplantae</taxon>
        <taxon>Streptophyta</taxon>
        <taxon>Embryophyta</taxon>
        <taxon>Tracheophyta</taxon>
        <taxon>Spermatophyta</taxon>
        <taxon>Magnoliopsida</taxon>
        <taxon>Proteales</taxon>
        <taxon>Proteaceae</taxon>
        <taxon>Protea</taxon>
    </lineage>
</organism>
<dbReference type="Gene3D" id="3.30.40.10">
    <property type="entry name" value="Zinc/RING finger domain, C3HC4 (zinc finger)"/>
    <property type="match status" value="1"/>
</dbReference>
<evidence type="ECO:0000256" key="6">
    <source>
        <dbReference type="ARBA" id="ARBA00022786"/>
    </source>
</evidence>
<keyword evidence="4" id="KW-0479">Metal-binding</keyword>
<feature type="compositionally biased region" description="Basic and acidic residues" evidence="9">
    <location>
        <begin position="208"/>
        <end position="250"/>
    </location>
</feature>
<feature type="domain" description="RING-type" evidence="10">
    <location>
        <begin position="138"/>
        <end position="183"/>
    </location>
</feature>
<dbReference type="InterPro" id="IPR036465">
    <property type="entry name" value="vWFA_dom_sf"/>
</dbReference>
<dbReference type="SMART" id="SM00184">
    <property type="entry name" value="RING"/>
    <property type="match status" value="1"/>
</dbReference>
<dbReference type="InterPro" id="IPR057427">
    <property type="entry name" value="WAV3_C"/>
</dbReference>
<name>A0A9Q0HFU8_9MAGN</name>
<keyword evidence="6" id="KW-0833">Ubl conjugation pathway</keyword>
<dbReference type="EC" id="2.3.2.27" evidence="2"/>
<dbReference type="SUPFAM" id="SSF57850">
    <property type="entry name" value="RING/U-box"/>
    <property type="match status" value="1"/>
</dbReference>
<dbReference type="OrthoDB" id="687730at2759"/>
<feature type="compositionally biased region" description="Low complexity" evidence="9">
    <location>
        <begin position="28"/>
        <end position="45"/>
    </location>
</feature>
<feature type="compositionally biased region" description="Polar residues" evidence="9">
    <location>
        <begin position="53"/>
        <end position="83"/>
    </location>
</feature>
<evidence type="ECO:0000259" key="10">
    <source>
        <dbReference type="PROSITE" id="PS50089"/>
    </source>
</evidence>
<keyword evidence="13" id="KW-1185">Reference proteome</keyword>
<evidence type="ECO:0000256" key="5">
    <source>
        <dbReference type="ARBA" id="ARBA00022771"/>
    </source>
</evidence>
<evidence type="ECO:0000313" key="13">
    <source>
        <dbReference type="Proteomes" id="UP001141806"/>
    </source>
</evidence>
<feature type="domain" description="VWFA" evidence="11">
    <location>
        <begin position="360"/>
        <end position="504"/>
    </location>
</feature>
<gene>
    <name evidence="12" type="ORF">NE237_023206</name>
</gene>